<keyword evidence="5" id="KW-0813">Transport</keyword>
<evidence type="ECO:0000259" key="7">
    <source>
        <dbReference type="Pfam" id="PF00361"/>
    </source>
</evidence>
<feature type="transmembrane region" description="Helical" evidence="5">
    <location>
        <begin position="470"/>
        <end position="492"/>
    </location>
</feature>
<dbReference type="EC" id="7.1.1.-" evidence="5"/>
<comment type="subunit">
    <text evidence="5">NDH-1 is composed of 14 different subunits. Subunits NuoA, H, J, K, L, M, N constitute the membrane sector of the complex.</text>
</comment>
<comment type="function">
    <text evidence="5">NDH-1 shuttles electrons from NADH, via FMN and iron-sulfur (Fe-S) centers, to quinones in the respiratory chain. The immediate electron acceptor for the enzyme in this species is believed to be a menaquinone. Couples the redox reaction to proton translocation (for every two electrons transferred, four hydrogen ions are translocated across the cytoplasmic membrane), and thus conserves the redox energy in a proton gradient.</text>
</comment>
<name>A0A072NL82_SCHAZ</name>
<dbReference type="HAMAP" id="MF_00445">
    <property type="entry name" value="NDH1_NuoN_1"/>
    <property type="match status" value="1"/>
</dbReference>
<evidence type="ECO:0000256" key="1">
    <source>
        <dbReference type="ARBA" id="ARBA00004651"/>
    </source>
</evidence>
<keyword evidence="5" id="KW-1278">Translocase</keyword>
<evidence type="ECO:0000256" key="4">
    <source>
        <dbReference type="ARBA" id="ARBA00023136"/>
    </source>
</evidence>
<dbReference type="InterPro" id="IPR010096">
    <property type="entry name" value="NADH-Q_OxRdtase_suN/2"/>
</dbReference>
<feature type="transmembrane region" description="Helical" evidence="5">
    <location>
        <begin position="292"/>
        <end position="310"/>
    </location>
</feature>
<feature type="transmembrane region" description="Helical" evidence="5">
    <location>
        <begin position="42"/>
        <end position="62"/>
    </location>
</feature>
<dbReference type="NCBIfam" id="TIGR01770">
    <property type="entry name" value="NDH_I_N"/>
    <property type="match status" value="1"/>
</dbReference>
<evidence type="ECO:0000256" key="3">
    <source>
        <dbReference type="ARBA" id="ARBA00022989"/>
    </source>
</evidence>
<dbReference type="NCBIfam" id="NF004446">
    <property type="entry name" value="PRK05777.2-4"/>
    <property type="match status" value="1"/>
</dbReference>
<dbReference type="AlphaFoldDB" id="A0A072NL82"/>
<evidence type="ECO:0000313" key="8">
    <source>
        <dbReference type="EMBL" id="KEF38206.1"/>
    </source>
</evidence>
<comment type="caution">
    <text evidence="8">The sequence shown here is derived from an EMBL/GenBank/DDBJ whole genome shotgun (WGS) entry which is preliminary data.</text>
</comment>
<dbReference type="GO" id="GO:0008137">
    <property type="term" value="F:NADH dehydrogenase (ubiquinone) activity"/>
    <property type="evidence" value="ECO:0007669"/>
    <property type="project" value="InterPro"/>
</dbReference>
<keyword evidence="5" id="KW-0520">NAD</keyword>
<feature type="domain" description="NADH:quinone oxidoreductase/Mrp antiporter transmembrane" evidence="7">
    <location>
        <begin position="130"/>
        <end position="418"/>
    </location>
</feature>
<evidence type="ECO:0000256" key="5">
    <source>
        <dbReference type="HAMAP-Rule" id="MF_00445"/>
    </source>
</evidence>
<dbReference type="RefSeq" id="WP_035195946.1">
    <property type="nucleotide sequence ID" value="NZ_JJRY01000009.1"/>
</dbReference>
<gene>
    <name evidence="5" type="primary">nuoN</name>
    <name evidence="8" type="ORF">M670_02626</name>
</gene>
<comment type="catalytic activity">
    <reaction evidence="5">
        <text>a quinone + NADH + 5 H(+)(in) = a quinol + NAD(+) + 4 H(+)(out)</text>
        <dbReference type="Rhea" id="RHEA:57888"/>
        <dbReference type="ChEBI" id="CHEBI:15378"/>
        <dbReference type="ChEBI" id="CHEBI:24646"/>
        <dbReference type="ChEBI" id="CHEBI:57540"/>
        <dbReference type="ChEBI" id="CHEBI:57945"/>
        <dbReference type="ChEBI" id="CHEBI:132124"/>
    </reaction>
</comment>
<dbReference type="GO" id="GO:0042773">
    <property type="term" value="P:ATP synthesis coupled electron transport"/>
    <property type="evidence" value="ECO:0007669"/>
    <property type="project" value="InterPro"/>
</dbReference>
<dbReference type="PANTHER" id="PTHR22773">
    <property type="entry name" value="NADH DEHYDROGENASE"/>
    <property type="match status" value="1"/>
</dbReference>
<feature type="transmembrane region" description="Helical" evidence="5">
    <location>
        <begin position="165"/>
        <end position="189"/>
    </location>
</feature>
<feature type="transmembrane region" description="Helical" evidence="5">
    <location>
        <begin position="429"/>
        <end position="449"/>
    </location>
</feature>
<keyword evidence="4 5" id="KW-0472">Membrane</keyword>
<organism evidence="8 9">
    <name type="scientific">Schinkia azotoformans MEV2011</name>
    <dbReference type="NCBI Taxonomy" id="1348973"/>
    <lineage>
        <taxon>Bacteria</taxon>
        <taxon>Bacillati</taxon>
        <taxon>Bacillota</taxon>
        <taxon>Bacilli</taxon>
        <taxon>Bacillales</taxon>
        <taxon>Bacillaceae</taxon>
        <taxon>Calidifontibacillus/Schinkia group</taxon>
        <taxon>Schinkia</taxon>
    </lineage>
</organism>
<keyword evidence="8" id="KW-0560">Oxidoreductase</keyword>
<proteinExistence type="inferred from homology"/>
<feature type="transmembrane region" description="Helical" evidence="5">
    <location>
        <begin position="82"/>
        <end position="101"/>
    </location>
</feature>
<sequence>MDLETLLSFKWGLMAPEFTIVITATLLSLIDLFMDNKKSRNILGWIGIAGIVIALVFLTGQIGQEPADILFGTYIFDPFAVVFKFIFLVGTAFVFLLAMNYNPEDKIRHRGEFFYLFMTALLGAMFMASSADLITLFIGLELLSISSYILAGMRKDNLQSNEAAMKYIINGAISTAFILFGFSYIYGITGTTNIFEIGMRTANLASSDLLNLAALAFIISFVGLSFKIAVVPYQMWAPDVYQGSPTPVTAFLSVVSKTAGFVIIIRLFLTAFHSAPGLNADDYNLLWSIKPLLGVIAVLTMIVGNTIALRQKNIKRLFAYSSIAHAGYLLVPFLSLSPLWLEGIWFYLVAYLLMNLGMFAILQVVTVKMGSDDISSFSGLYKRAPIAAVMMAIFLLSLAGIPGTAGFIGKLNIFIGALGPITAMGPFPGHIVLVSIMMATTVISYFYYFGVMKQMFMVAPVDENAPAKITLPNGVMVVVALCVIGTILFGIAPNLALDFFYSVMGM</sequence>
<comment type="subcellular location">
    <subcellularLocation>
        <location evidence="1 5">Cell membrane</location>
        <topology evidence="1 5">Multi-pass membrane protein</topology>
    </subcellularLocation>
    <subcellularLocation>
        <location evidence="6">Membrane</location>
        <topology evidence="6">Multi-pass membrane protein</topology>
    </subcellularLocation>
</comment>
<dbReference type="InterPro" id="IPR001750">
    <property type="entry name" value="ND/Mrp_TM"/>
</dbReference>
<feature type="transmembrane region" description="Helical" evidence="5">
    <location>
        <begin position="113"/>
        <end position="128"/>
    </location>
</feature>
<accession>A0A072NL82</accession>
<keyword evidence="3 5" id="KW-1133">Transmembrane helix</keyword>
<dbReference type="GO" id="GO:0005886">
    <property type="term" value="C:plasma membrane"/>
    <property type="evidence" value="ECO:0007669"/>
    <property type="project" value="UniProtKB-SubCell"/>
</dbReference>
<evidence type="ECO:0000313" key="9">
    <source>
        <dbReference type="Proteomes" id="UP000027936"/>
    </source>
</evidence>
<feature type="transmembrane region" description="Helical" evidence="5">
    <location>
        <begin position="317"/>
        <end position="338"/>
    </location>
</feature>
<keyword evidence="5" id="KW-0874">Quinone</keyword>
<feature type="transmembrane region" description="Helical" evidence="5">
    <location>
        <begin position="344"/>
        <end position="365"/>
    </location>
</feature>
<comment type="similarity">
    <text evidence="5">Belongs to the complex I subunit 2 family.</text>
</comment>
<dbReference type="GO" id="GO:0050136">
    <property type="term" value="F:NADH dehydrogenase (quinone) (non-electrogenic) activity"/>
    <property type="evidence" value="ECO:0007669"/>
    <property type="project" value="UniProtKB-UniRule"/>
</dbReference>
<dbReference type="EMBL" id="JJRY01000009">
    <property type="protein sequence ID" value="KEF38206.1"/>
    <property type="molecule type" value="Genomic_DNA"/>
</dbReference>
<keyword evidence="5" id="KW-1003">Cell membrane</keyword>
<feature type="transmembrane region" description="Helical" evidence="5">
    <location>
        <begin position="12"/>
        <end position="30"/>
    </location>
</feature>
<dbReference type="GO" id="GO:0048038">
    <property type="term" value="F:quinone binding"/>
    <property type="evidence" value="ECO:0007669"/>
    <property type="project" value="UniProtKB-KW"/>
</dbReference>
<feature type="transmembrane region" description="Helical" evidence="5">
    <location>
        <begin position="209"/>
        <end position="230"/>
    </location>
</feature>
<dbReference type="PATRIC" id="fig|1348973.3.peg.2543"/>
<dbReference type="OrthoDB" id="9811718at2"/>
<feature type="transmembrane region" description="Helical" evidence="5">
    <location>
        <begin position="134"/>
        <end position="153"/>
    </location>
</feature>
<protein>
    <recommendedName>
        <fullName evidence="5">NADH-quinone oxidoreductase subunit N</fullName>
        <ecNumber evidence="5">7.1.1.-</ecNumber>
    </recommendedName>
    <alternativeName>
        <fullName evidence="5">NADH dehydrogenase I subunit N</fullName>
    </alternativeName>
    <alternativeName>
        <fullName evidence="5">NDH-1 subunit N</fullName>
    </alternativeName>
</protein>
<feature type="transmembrane region" description="Helical" evidence="5">
    <location>
        <begin position="250"/>
        <end position="272"/>
    </location>
</feature>
<reference evidence="8 9" key="1">
    <citation type="submission" date="2014-04" db="EMBL/GenBank/DDBJ databases">
        <title>Draft genome sequence of Bacillus azotoformans MEV2011, a (co-) denitrifying strain unable to grow in the presence of oxygen.</title>
        <authorList>
            <person name="Nielsen M."/>
            <person name="Schreiber L."/>
            <person name="Finster K."/>
            <person name="Schramm A."/>
        </authorList>
    </citation>
    <scope>NUCLEOTIDE SEQUENCE [LARGE SCALE GENOMIC DNA]</scope>
    <source>
        <strain evidence="8 9">MEV2011</strain>
    </source>
</reference>
<dbReference type="Pfam" id="PF00361">
    <property type="entry name" value="Proton_antipo_M"/>
    <property type="match status" value="1"/>
</dbReference>
<evidence type="ECO:0000256" key="2">
    <source>
        <dbReference type="ARBA" id="ARBA00022692"/>
    </source>
</evidence>
<dbReference type="Proteomes" id="UP000027936">
    <property type="component" value="Unassembled WGS sequence"/>
</dbReference>
<feature type="transmembrane region" description="Helical" evidence="5">
    <location>
        <begin position="386"/>
        <end position="409"/>
    </location>
</feature>
<keyword evidence="2 5" id="KW-0812">Transmembrane</keyword>
<evidence type="ECO:0000256" key="6">
    <source>
        <dbReference type="RuleBase" id="RU000320"/>
    </source>
</evidence>